<keyword evidence="2" id="KW-0378">Hydrolase</keyword>
<dbReference type="PANTHER" id="PTHR43283">
    <property type="entry name" value="BETA-LACTAMASE-RELATED"/>
    <property type="match status" value="1"/>
</dbReference>
<sequence>MLNMTRFEAQIRERGLNVFNVCVLQNGTLVGKLDLAEDIRRLQHSVSKSFTCMAVGLAIEEGKLTLDTTLKDVFPDYAFTHKQALPSMQPGELTLFDLLRMSTGHDSPPFWAEERLALKDVNWIQHYLSLPLDRSPGEQFTYSSGDTIMISAMVQASVGQTVKDYLVPRLFAPLGIENVDWEMTPQGITLGCAGLQINTEELSRFGQLLLQKGVWQGQQLIPAAWIDFVTQKQIENNGDGDWGQGYGCQFWLCTHDAYRADGAYGQFCIVAPDAQVVIAINSMEDNLQAILDTVWEEIWPLL</sequence>
<dbReference type="InterPro" id="IPR001466">
    <property type="entry name" value="Beta-lactam-related"/>
</dbReference>
<dbReference type="Gene3D" id="3.40.710.10">
    <property type="entry name" value="DD-peptidase/beta-lactamase superfamily"/>
    <property type="match status" value="1"/>
</dbReference>
<accession>A0A1R0XPG2</accession>
<proteinExistence type="predicted"/>
<feature type="domain" description="Beta-lactamase-related" evidence="1">
    <location>
        <begin position="38"/>
        <end position="282"/>
    </location>
</feature>
<organism evidence="2 3">
    <name type="scientific">Paenibacillus odorifer</name>
    <dbReference type="NCBI Taxonomy" id="189426"/>
    <lineage>
        <taxon>Bacteria</taxon>
        <taxon>Bacillati</taxon>
        <taxon>Bacillota</taxon>
        <taxon>Bacilli</taxon>
        <taxon>Bacillales</taxon>
        <taxon>Paenibacillaceae</taxon>
        <taxon>Paenibacillus</taxon>
    </lineage>
</organism>
<dbReference type="Pfam" id="PF00144">
    <property type="entry name" value="Beta-lactamase"/>
    <property type="match status" value="1"/>
</dbReference>
<protein>
    <submittedName>
        <fullName evidence="2">Serine hydrolase</fullName>
    </submittedName>
</protein>
<evidence type="ECO:0000259" key="1">
    <source>
        <dbReference type="Pfam" id="PF00144"/>
    </source>
</evidence>
<evidence type="ECO:0000313" key="2">
    <source>
        <dbReference type="EMBL" id="OMD37033.1"/>
    </source>
</evidence>
<gene>
    <name evidence="2" type="ORF">BSK52_22660</name>
</gene>
<evidence type="ECO:0000313" key="3">
    <source>
        <dbReference type="Proteomes" id="UP000187439"/>
    </source>
</evidence>
<dbReference type="PANTHER" id="PTHR43283:SF7">
    <property type="entry name" value="BETA-LACTAMASE-RELATED DOMAIN-CONTAINING PROTEIN"/>
    <property type="match status" value="1"/>
</dbReference>
<dbReference type="GO" id="GO:0016787">
    <property type="term" value="F:hydrolase activity"/>
    <property type="evidence" value="ECO:0007669"/>
    <property type="project" value="UniProtKB-KW"/>
</dbReference>
<dbReference type="InterPro" id="IPR050789">
    <property type="entry name" value="Diverse_Enzym_Activities"/>
</dbReference>
<dbReference type="Proteomes" id="UP000187439">
    <property type="component" value="Unassembled WGS sequence"/>
</dbReference>
<dbReference type="SUPFAM" id="SSF56601">
    <property type="entry name" value="beta-lactamase/transpeptidase-like"/>
    <property type="match status" value="1"/>
</dbReference>
<dbReference type="RefSeq" id="WP_076120770.1">
    <property type="nucleotide sequence ID" value="NZ_MPTC01000025.1"/>
</dbReference>
<dbReference type="InterPro" id="IPR012338">
    <property type="entry name" value="Beta-lactam/transpept-like"/>
</dbReference>
<name>A0A1R0XPG2_9BACL</name>
<dbReference type="EMBL" id="MPTC01000025">
    <property type="protein sequence ID" value="OMD37033.1"/>
    <property type="molecule type" value="Genomic_DNA"/>
</dbReference>
<dbReference type="OrthoDB" id="9773047at2"/>
<comment type="caution">
    <text evidence="2">The sequence shown here is derived from an EMBL/GenBank/DDBJ whole genome shotgun (WGS) entry which is preliminary data.</text>
</comment>
<dbReference type="AlphaFoldDB" id="A0A1R0XPG2"/>
<reference evidence="2 3" key="1">
    <citation type="submission" date="2016-10" db="EMBL/GenBank/DDBJ databases">
        <title>Paenibacillus species isolates.</title>
        <authorList>
            <person name="Beno S.M."/>
        </authorList>
    </citation>
    <scope>NUCLEOTIDE SEQUENCE [LARGE SCALE GENOMIC DNA]</scope>
    <source>
        <strain evidence="2 3">FSL H7-0710</strain>
    </source>
</reference>